<accession>A0ABD5XKC5</accession>
<dbReference type="Proteomes" id="UP001596460">
    <property type="component" value="Unassembled WGS sequence"/>
</dbReference>
<reference evidence="2 3" key="1">
    <citation type="journal article" date="2019" name="Int. J. Syst. Evol. Microbiol.">
        <title>The Global Catalogue of Microorganisms (GCM) 10K type strain sequencing project: providing services to taxonomists for standard genome sequencing and annotation.</title>
        <authorList>
            <consortium name="The Broad Institute Genomics Platform"/>
            <consortium name="The Broad Institute Genome Sequencing Center for Infectious Disease"/>
            <person name="Wu L."/>
            <person name="Ma J."/>
        </authorList>
    </citation>
    <scope>NUCLEOTIDE SEQUENCE [LARGE SCALE GENOMIC DNA]</scope>
    <source>
        <strain evidence="2 3">DSM 26526</strain>
    </source>
</reference>
<dbReference type="AlphaFoldDB" id="A0ABD5XKC5"/>
<keyword evidence="1" id="KW-1133">Transmembrane helix</keyword>
<dbReference type="EMBL" id="JBHTAB010000013">
    <property type="protein sequence ID" value="MFC7131244.1"/>
    <property type="molecule type" value="Genomic_DNA"/>
</dbReference>
<organism evidence="2 3">
    <name type="scientific">Haloferax chudinovii</name>
    <dbReference type="NCBI Taxonomy" id="1109010"/>
    <lineage>
        <taxon>Archaea</taxon>
        <taxon>Methanobacteriati</taxon>
        <taxon>Methanobacteriota</taxon>
        <taxon>Stenosarchaea group</taxon>
        <taxon>Halobacteria</taxon>
        <taxon>Halobacteriales</taxon>
        <taxon>Haloferacaceae</taxon>
        <taxon>Haloferax</taxon>
    </lineage>
</organism>
<sequence length="317" mass="34071">MSGATIGLASSVGLTSARGSTEKRQNHIEAKIDTAVENGVKYVVSLVRNKKTDEIDGVILPVSVDDRKDQPLKLAFNDSDSNLYEVSDDVLAQVQESVFEAKPDTMVTKETTERQKEVQTDIWGPLRDIVQRSDPSRGDIETQEESLLEDVVKEIAAGTKDSINRIGAYYIKSPDGTECDASANSNPHRQLGISVDYEKKLGEFTETAITGVLGAVLGALLAGLAGAALGGLLGAIVGFGIKYLKDTTNATFAYRDIDKCALSACSPFMKPLVSGIWMDEDTDLLEVDIGESDLPAVHLENGAQVDVGFRDELKISS</sequence>
<proteinExistence type="predicted"/>
<keyword evidence="1" id="KW-0812">Transmembrane</keyword>
<gene>
    <name evidence="2" type="ORF">ACFQI8_17900</name>
</gene>
<dbReference type="RefSeq" id="WP_390247211.1">
    <property type="nucleotide sequence ID" value="NZ_JBHTAB010000013.1"/>
</dbReference>
<comment type="caution">
    <text evidence="2">The sequence shown here is derived from an EMBL/GenBank/DDBJ whole genome shotgun (WGS) entry which is preliminary data.</text>
</comment>
<keyword evidence="1" id="KW-0472">Membrane</keyword>
<evidence type="ECO:0000313" key="2">
    <source>
        <dbReference type="EMBL" id="MFC7131244.1"/>
    </source>
</evidence>
<evidence type="ECO:0000256" key="1">
    <source>
        <dbReference type="SAM" id="Phobius"/>
    </source>
</evidence>
<keyword evidence="3" id="KW-1185">Reference proteome</keyword>
<name>A0ABD5XKC5_9EURY</name>
<evidence type="ECO:0000313" key="3">
    <source>
        <dbReference type="Proteomes" id="UP001596460"/>
    </source>
</evidence>
<feature type="transmembrane region" description="Helical" evidence="1">
    <location>
        <begin position="212"/>
        <end position="239"/>
    </location>
</feature>
<protein>
    <submittedName>
        <fullName evidence="2">Uncharacterized protein</fullName>
    </submittedName>
</protein>